<dbReference type="GO" id="GO:0004721">
    <property type="term" value="F:phosphoprotein phosphatase activity"/>
    <property type="evidence" value="ECO:0007669"/>
    <property type="project" value="TreeGrafter"/>
</dbReference>
<reference evidence="8 9" key="1">
    <citation type="submission" date="2021-05" db="EMBL/GenBank/DDBJ databases">
        <title>Genetic and Functional Diversity in Clade A Lucinid endosymbionts from the Bahamas.</title>
        <authorList>
            <person name="Giani N.M."/>
            <person name="Engel A.S."/>
            <person name="Campbell B.J."/>
        </authorList>
    </citation>
    <scope>NUCLEOTIDE SEQUENCE [LARGE SCALE GENOMIC DNA]</scope>
    <source>
        <strain evidence="8">LUC16012Gg_MoonRockCtena</strain>
    </source>
</reference>
<dbReference type="EC" id="2.7.13.3" evidence="2"/>
<dbReference type="Pfam" id="PF02518">
    <property type="entry name" value="HATPase_c"/>
    <property type="match status" value="1"/>
</dbReference>
<evidence type="ECO:0000256" key="3">
    <source>
        <dbReference type="ARBA" id="ARBA00022553"/>
    </source>
</evidence>
<dbReference type="Proteomes" id="UP000770889">
    <property type="component" value="Unassembled WGS sequence"/>
</dbReference>
<dbReference type="EMBL" id="JAHHGM010000006">
    <property type="protein sequence ID" value="MBT2988889.1"/>
    <property type="molecule type" value="Genomic_DNA"/>
</dbReference>
<gene>
    <name evidence="8" type="ORF">KME65_07975</name>
</gene>
<evidence type="ECO:0000259" key="7">
    <source>
        <dbReference type="PROSITE" id="PS50109"/>
    </source>
</evidence>
<dbReference type="PRINTS" id="PR00344">
    <property type="entry name" value="BCTRLSENSOR"/>
</dbReference>
<dbReference type="AlphaFoldDB" id="A0A944M7W6"/>
<keyword evidence="4" id="KW-0808">Transferase</keyword>
<evidence type="ECO:0000313" key="8">
    <source>
        <dbReference type="EMBL" id="MBT2988889.1"/>
    </source>
</evidence>
<dbReference type="Gene3D" id="3.30.565.10">
    <property type="entry name" value="Histidine kinase-like ATPase, C-terminal domain"/>
    <property type="match status" value="1"/>
</dbReference>
<dbReference type="InterPro" id="IPR003594">
    <property type="entry name" value="HATPase_dom"/>
</dbReference>
<evidence type="ECO:0000256" key="6">
    <source>
        <dbReference type="ARBA" id="ARBA00023012"/>
    </source>
</evidence>
<feature type="domain" description="Histidine kinase" evidence="7">
    <location>
        <begin position="19"/>
        <end position="228"/>
    </location>
</feature>
<dbReference type="InterPro" id="IPR050351">
    <property type="entry name" value="BphY/WalK/GraS-like"/>
</dbReference>
<keyword evidence="5 8" id="KW-0418">Kinase</keyword>
<dbReference type="GO" id="GO:0000155">
    <property type="term" value="F:phosphorelay sensor kinase activity"/>
    <property type="evidence" value="ECO:0007669"/>
    <property type="project" value="TreeGrafter"/>
</dbReference>
<accession>A0A944M7W6</accession>
<dbReference type="SUPFAM" id="SSF55874">
    <property type="entry name" value="ATPase domain of HSP90 chaperone/DNA topoisomerase II/histidine kinase"/>
    <property type="match status" value="1"/>
</dbReference>
<dbReference type="GO" id="GO:0005886">
    <property type="term" value="C:plasma membrane"/>
    <property type="evidence" value="ECO:0007669"/>
    <property type="project" value="TreeGrafter"/>
</dbReference>
<dbReference type="InterPro" id="IPR004358">
    <property type="entry name" value="Sig_transdc_His_kin-like_C"/>
</dbReference>
<dbReference type="PANTHER" id="PTHR45453">
    <property type="entry name" value="PHOSPHATE REGULON SENSOR PROTEIN PHOR"/>
    <property type="match status" value="1"/>
</dbReference>
<dbReference type="InterPro" id="IPR036890">
    <property type="entry name" value="HATPase_C_sf"/>
</dbReference>
<name>A0A944M7W6_9GAMM</name>
<evidence type="ECO:0000256" key="2">
    <source>
        <dbReference type="ARBA" id="ARBA00012438"/>
    </source>
</evidence>
<evidence type="ECO:0000256" key="1">
    <source>
        <dbReference type="ARBA" id="ARBA00000085"/>
    </source>
</evidence>
<evidence type="ECO:0000313" key="9">
    <source>
        <dbReference type="Proteomes" id="UP000770889"/>
    </source>
</evidence>
<proteinExistence type="predicted"/>
<dbReference type="GO" id="GO:0016036">
    <property type="term" value="P:cellular response to phosphate starvation"/>
    <property type="evidence" value="ECO:0007669"/>
    <property type="project" value="TreeGrafter"/>
</dbReference>
<protein>
    <recommendedName>
        <fullName evidence="2">histidine kinase</fullName>
        <ecNumber evidence="2">2.7.13.3</ecNumber>
    </recommendedName>
</protein>
<dbReference type="PANTHER" id="PTHR45453:SF1">
    <property type="entry name" value="PHOSPHATE REGULON SENSOR PROTEIN PHOR"/>
    <property type="match status" value="1"/>
</dbReference>
<evidence type="ECO:0000256" key="4">
    <source>
        <dbReference type="ARBA" id="ARBA00022679"/>
    </source>
</evidence>
<sequence length="228" mass="25382">MNNMDKAGGAINLTSAFAMVSHDIKNSLGILLKFIGMIAENCELKQGADMEYEVRRINNNLVKLLTLFKVDEGVYLLNLDAHSVKDFLDEALLEHGVILRQKGIEYEVECDPELFWYFDRNLMMGVMGNAISNALRYTNDRIRLTAEASPRGLAIGVEDNGEGFPDAMLELQNGFMQPESGFLNNNTGLGLYFTQTVLDLHKHDGIHGQVKLANRVEESGGIFSIILP</sequence>
<organism evidence="8 9">
    <name type="scientific">Candidatus Thiodiazotropha taylori</name>
    <dbReference type="NCBI Taxonomy" id="2792791"/>
    <lineage>
        <taxon>Bacteria</taxon>
        <taxon>Pseudomonadati</taxon>
        <taxon>Pseudomonadota</taxon>
        <taxon>Gammaproteobacteria</taxon>
        <taxon>Chromatiales</taxon>
        <taxon>Sedimenticolaceae</taxon>
        <taxon>Candidatus Thiodiazotropha</taxon>
    </lineage>
</organism>
<evidence type="ECO:0000256" key="5">
    <source>
        <dbReference type="ARBA" id="ARBA00022777"/>
    </source>
</evidence>
<keyword evidence="3" id="KW-0597">Phosphoprotein</keyword>
<comment type="caution">
    <text evidence="8">The sequence shown here is derived from an EMBL/GenBank/DDBJ whole genome shotgun (WGS) entry which is preliminary data.</text>
</comment>
<keyword evidence="6" id="KW-0902">Two-component regulatory system</keyword>
<dbReference type="PROSITE" id="PS50109">
    <property type="entry name" value="HIS_KIN"/>
    <property type="match status" value="1"/>
</dbReference>
<comment type="catalytic activity">
    <reaction evidence="1">
        <text>ATP + protein L-histidine = ADP + protein N-phospho-L-histidine.</text>
        <dbReference type="EC" id="2.7.13.3"/>
    </reaction>
</comment>
<dbReference type="SMART" id="SM00387">
    <property type="entry name" value="HATPase_c"/>
    <property type="match status" value="1"/>
</dbReference>
<dbReference type="InterPro" id="IPR005467">
    <property type="entry name" value="His_kinase_dom"/>
</dbReference>